<evidence type="ECO:0000313" key="3">
    <source>
        <dbReference type="Proteomes" id="UP000070612"/>
    </source>
</evidence>
<gene>
    <name evidence="2" type="ORF">AFM11_32525</name>
</gene>
<dbReference type="Gene3D" id="3.10.28.10">
    <property type="entry name" value="Homing endonucleases"/>
    <property type="match status" value="1"/>
</dbReference>
<evidence type="ECO:0000259" key="1">
    <source>
        <dbReference type="PROSITE" id="PS50819"/>
    </source>
</evidence>
<protein>
    <recommendedName>
        <fullName evidence="1">DOD-type homing endonuclease domain-containing protein</fullName>
    </recommendedName>
</protein>
<dbReference type="AlphaFoldDB" id="A0A132PCM9"/>
<proteinExistence type="predicted"/>
<feature type="domain" description="DOD-type homing endonuclease" evidence="1">
    <location>
        <begin position="71"/>
        <end position="217"/>
    </location>
</feature>
<sequence length="246" mass="27802">MRSAGEFQEVQRLIEAGMNDCAIARRTGIPRPTVQSWRRRPPNRLRLPSAASPCGVDHDSAVLPRREYAYLLGLYLGDGCVSQHPRAYRLRVTLDEKYPGIIDSCRAAIETLMPGQRASVERQPTACVVVSLYSKHWPCLLPQHGPGKKHTRPIRLEPWQKALVKEATEEFVRGLIHSDGCRVVADDRGVKSIRYHFSNRSDDIRGLYCEALDELGIPWTRPSKYDVAVYRKAATARLDEFIGPKV</sequence>
<keyword evidence="3" id="KW-1185">Reference proteome</keyword>
<dbReference type="Proteomes" id="UP000070612">
    <property type="component" value="Unassembled WGS sequence"/>
</dbReference>
<dbReference type="PROSITE" id="PS50819">
    <property type="entry name" value="INTEIN_ENDONUCLEASE"/>
    <property type="match status" value="1"/>
</dbReference>
<dbReference type="STRING" id="59750.AWC31_19660"/>
<organism evidence="2 3">
    <name type="scientific">Mycolicibacterium wolinskyi</name>
    <dbReference type="NCBI Taxonomy" id="59750"/>
    <lineage>
        <taxon>Bacteria</taxon>
        <taxon>Bacillati</taxon>
        <taxon>Actinomycetota</taxon>
        <taxon>Actinomycetes</taxon>
        <taxon>Mycobacteriales</taxon>
        <taxon>Mycobacteriaceae</taxon>
        <taxon>Mycolicibacterium</taxon>
    </lineage>
</organism>
<accession>A0A132PCM9</accession>
<name>A0A132PCM9_9MYCO</name>
<dbReference type="InterPro" id="IPR004042">
    <property type="entry name" value="Intein_endonuc_central"/>
</dbReference>
<dbReference type="InterPro" id="IPR027434">
    <property type="entry name" value="Homing_endonucl"/>
</dbReference>
<dbReference type="EMBL" id="LGTW01000031">
    <property type="protein sequence ID" value="KWX20083.1"/>
    <property type="molecule type" value="Genomic_DNA"/>
</dbReference>
<dbReference type="Pfam" id="PF13384">
    <property type="entry name" value="HTH_23"/>
    <property type="match status" value="1"/>
</dbReference>
<reference evidence="2 3" key="1">
    <citation type="submission" date="2015-07" db="EMBL/GenBank/DDBJ databases">
        <title>A draft genome sequence of Mycobacterium wolinskyi.</title>
        <authorList>
            <person name="de Man T.J."/>
            <person name="Perry K.A."/>
            <person name="Coulliette A.D."/>
            <person name="Jensen B."/>
            <person name="Toney N.C."/>
            <person name="Limbago B.M."/>
            <person name="Noble-Wang J."/>
        </authorList>
    </citation>
    <scope>NUCLEOTIDE SEQUENCE [LARGE SCALE GENOMIC DNA]</scope>
    <source>
        <strain evidence="2 3">CDC_01</strain>
    </source>
</reference>
<dbReference type="PATRIC" id="fig|59750.3.peg.4833"/>
<dbReference type="GO" id="GO:0004519">
    <property type="term" value="F:endonuclease activity"/>
    <property type="evidence" value="ECO:0007669"/>
    <property type="project" value="InterPro"/>
</dbReference>
<comment type="caution">
    <text evidence="2">The sequence shown here is derived from an EMBL/GenBank/DDBJ whole genome shotgun (WGS) entry which is preliminary data.</text>
</comment>
<evidence type="ECO:0000313" key="2">
    <source>
        <dbReference type="EMBL" id="KWX20083.1"/>
    </source>
</evidence>